<evidence type="ECO:0000256" key="13">
    <source>
        <dbReference type="ARBA" id="ARBA00022801"/>
    </source>
</evidence>
<evidence type="ECO:0000256" key="5">
    <source>
        <dbReference type="ARBA" id="ARBA00012493"/>
    </source>
</evidence>
<feature type="region of interest" description="Disordered" evidence="19">
    <location>
        <begin position="313"/>
        <end position="357"/>
    </location>
</feature>
<evidence type="ECO:0000256" key="3">
    <source>
        <dbReference type="ARBA" id="ARBA00012180"/>
    </source>
</evidence>
<keyword evidence="8" id="KW-0548">Nucleotidyltransferase</keyword>
<dbReference type="GO" id="GO:0003964">
    <property type="term" value="F:RNA-directed DNA polymerase activity"/>
    <property type="evidence" value="ECO:0007669"/>
    <property type="project" value="UniProtKB-KW"/>
</dbReference>
<dbReference type="InterPro" id="IPR001462">
    <property type="entry name" value="DNApol_viral_C"/>
</dbReference>
<dbReference type="Pfam" id="PF00336">
    <property type="entry name" value="DNA_pol_viral_C"/>
    <property type="match status" value="1"/>
</dbReference>
<evidence type="ECO:0000256" key="6">
    <source>
        <dbReference type="ARBA" id="ARBA00021149"/>
    </source>
</evidence>
<evidence type="ECO:0000256" key="8">
    <source>
        <dbReference type="ARBA" id="ARBA00022695"/>
    </source>
</evidence>
<dbReference type="PANTHER" id="PTHR33050">
    <property type="entry name" value="REVERSE TRANSCRIPTASE DOMAIN-CONTAINING PROTEIN"/>
    <property type="match status" value="1"/>
</dbReference>
<dbReference type="SUPFAM" id="SSF56672">
    <property type="entry name" value="DNA/RNA polymerases"/>
    <property type="match status" value="1"/>
</dbReference>
<evidence type="ECO:0000256" key="15">
    <source>
        <dbReference type="ARBA" id="ARBA00022918"/>
    </source>
</evidence>
<dbReference type="EC" id="2.7.7.49" evidence="5"/>
<keyword evidence="14" id="KW-0460">Magnesium</keyword>
<evidence type="ECO:0000256" key="9">
    <source>
        <dbReference type="ARBA" id="ARBA00022705"/>
    </source>
</evidence>
<evidence type="ECO:0000259" key="20">
    <source>
        <dbReference type="PROSITE" id="PS50878"/>
    </source>
</evidence>
<evidence type="ECO:0000256" key="7">
    <source>
        <dbReference type="ARBA" id="ARBA00022679"/>
    </source>
</evidence>
<dbReference type="InterPro" id="IPR052055">
    <property type="entry name" value="Hepadnavirus_pol/RT"/>
</dbReference>
<keyword evidence="11" id="KW-0479">Metal-binding</keyword>
<dbReference type="GO" id="GO:0004523">
    <property type="term" value="F:RNA-DNA hybrid ribonuclease activity"/>
    <property type="evidence" value="ECO:0007669"/>
    <property type="project" value="UniProtKB-EC"/>
</dbReference>
<feature type="region of interest" description="Disordered" evidence="19">
    <location>
        <begin position="194"/>
        <end position="265"/>
    </location>
</feature>
<dbReference type="Pfam" id="PF00078">
    <property type="entry name" value="RVT_1"/>
    <property type="match status" value="1"/>
</dbReference>
<keyword evidence="9" id="KW-0235">DNA replication</keyword>
<dbReference type="EMBL" id="MH700450">
    <property type="protein sequence ID" value="QBF43995.1"/>
    <property type="molecule type" value="Genomic_DNA"/>
</dbReference>
<evidence type="ECO:0000256" key="2">
    <source>
        <dbReference type="ARBA" id="ARBA00007994"/>
    </source>
</evidence>
<proteinExistence type="inferred from homology"/>
<evidence type="ECO:0000256" key="17">
    <source>
        <dbReference type="ARBA" id="ARBA00023125"/>
    </source>
</evidence>
<dbReference type="Gene3D" id="3.30.70.270">
    <property type="match status" value="1"/>
</dbReference>
<evidence type="ECO:0000256" key="10">
    <source>
        <dbReference type="ARBA" id="ARBA00022722"/>
    </source>
</evidence>
<evidence type="ECO:0000256" key="4">
    <source>
        <dbReference type="ARBA" id="ARBA00012417"/>
    </source>
</evidence>
<evidence type="ECO:0000256" key="14">
    <source>
        <dbReference type="ARBA" id="ARBA00022842"/>
    </source>
</evidence>
<evidence type="ECO:0000256" key="18">
    <source>
        <dbReference type="ARBA" id="ARBA00023268"/>
    </source>
</evidence>
<dbReference type="InterPro" id="IPR043502">
    <property type="entry name" value="DNA/RNA_pol_sf"/>
</dbReference>
<keyword evidence="10" id="KW-0540">Nuclease</keyword>
<organism evidence="21">
    <name type="scientific">Tibetan frog hepatitis B virus</name>
    <dbReference type="NCBI Taxonomy" id="2169919"/>
    <lineage>
        <taxon>Viruses</taxon>
        <taxon>Riboviria</taxon>
        <taxon>Pararnavirae</taxon>
        <taxon>Artverviricota</taxon>
        <taxon>Revtraviricetes</taxon>
        <taxon>Blubervirales</taxon>
        <taxon>Hepadnaviridae</taxon>
        <taxon>Herpetohepadnavirus</taxon>
        <taxon>Herpetohepadnavirus nanoranae</taxon>
    </lineage>
</organism>
<dbReference type="GO" id="GO:0006260">
    <property type="term" value="P:DNA replication"/>
    <property type="evidence" value="ECO:0007669"/>
    <property type="project" value="UniProtKB-KW"/>
</dbReference>
<comment type="catalytic activity">
    <reaction evidence="1">
        <text>Endonucleolytic cleavage to 5'-phosphomonoester.</text>
        <dbReference type="EC" id="3.1.26.4"/>
    </reaction>
</comment>
<keyword evidence="7" id="KW-0808">Transferase</keyword>
<reference evidence="21" key="1">
    <citation type="journal article" date="2019" name="J. ISSAAS">
        <title>Complete genome sequence of a divergent strain of Tibetan frog hepatitis B virus associated to concave-eared torrent frog Odorrana tormota.</title>
        <authorList>
            <person name="Debat H.J."/>
            <person name="Ng T.F.F."/>
        </authorList>
    </citation>
    <scope>NUCLEOTIDE SEQUENCE</scope>
    <source>
        <strain evidence="21">Ot</strain>
    </source>
</reference>
<dbReference type="EC" id="3.1.26.4" evidence="3"/>
<evidence type="ECO:0000256" key="19">
    <source>
        <dbReference type="SAM" id="MobiDB-lite"/>
    </source>
</evidence>
<dbReference type="Pfam" id="PF00242">
    <property type="entry name" value="DNA_pol_viral_N"/>
    <property type="match status" value="1"/>
</dbReference>
<keyword evidence="12" id="KW-0255">Endonuclease</keyword>
<keyword evidence="17" id="KW-0238">DNA-binding</keyword>
<dbReference type="GO" id="GO:0003677">
    <property type="term" value="F:DNA binding"/>
    <property type="evidence" value="ECO:0007669"/>
    <property type="project" value="UniProtKB-KW"/>
</dbReference>
<feature type="compositionally biased region" description="Polar residues" evidence="19">
    <location>
        <begin position="326"/>
        <end position="345"/>
    </location>
</feature>
<dbReference type="Gene3D" id="3.10.10.10">
    <property type="entry name" value="HIV Type 1 Reverse Transcriptase, subunit A, domain 1"/>
    <property type="match status" value="1"/>
</dbReference>
<name>A0A411NH30_9HEPA</name>
<dbReference type="InterPro" id="IPR000477">
    <property type="entry name" value="RT_dom"/>
</dbReference>
<keyword evidence="16" id="KW-0239">DNA-directed DNA polymerase</keyword>
<dbReference type="InterPro" id="IPR043128">
    <property type="entry name" value="Rev_trsase/Diguanyl_cyclase"/>
</dbReference>
<keyword evidence="13" id="KW-0378">Hydrolase</keyword>
<dbReference type="GO" id="GO:0003887">
    <property type="term" value="F:DNA-directed DNA polymerase activity"/>
    <property type="evidence" value="ECO:0007669"/>
    <property type="project" value="UniProtKB-KW"/>
</dbReference>
<evidence type="ECO:0000256" key="12">
    <source>
        <dbReference type="ARBA" id="ARBA00022759"/>
    </source>
</evidence>
<protein>
    <recommendedName>
        <fullName evidence="6">Protein P</fullName>
        <ecNumber evidence="5">2.7.7.49</ecNumber>
        <ecNumber evidence="4">2.7.7.7</ecNumber>
        <ecNumber evidence="3">3.1.26.4</ecNumber>
    </recommendedName>
</protein>
<comment type="similarity">
    <text evidence="2">Belongs to the hepadnaviridae P protein family.</text>
</comment>
<sequence>MKRLWSPTVRGHPDLILDELEGALTPNPTQDYIIRGQSGDLIVQGREDLLGGVLPLQTDPERLLGPLKGLYQNDVPPFNPSWEIPHIQGVHLQEDIIREIPDRRWALIYPIRFWPNEVKYKPKGQGITDKYPDHTKAHSDKVSSYLQTLYNNGILYRRESRHVLSFNDNPYSWELAGLLPCYCQCQKQEGLRRQPSCRRSHDAIRQNPEVARRGPFSHSNRPRAPRENERPSCLPSVFPNNATAESSLHSGGVTTFQHDGPSRVLGDVKQQDIPSHRRALLPLPASICQPFHPVDQSHGRRVLAKLRPISGRIGSGRLSHPESKSFRVTHSDSSPFRQTYKTATSPYKGKKQDTPQEAIRRHSSAALTSYRQLTSDCLPSITRLPIRTPPTCNHERRYLSRSVVPSGCTGRVFLVNKSTGNSSQARLVVDFSQFSRGQRRVHFPKYFSPNTEALSRILPPHMWRISLDLAEAFYHLPYHPASSVRLSVSDGKRVYCFRRAAMGVGLSPWNLTLFTAILSQRIREYFSIHCFAYMDDFILSHANPHYLHAAAHGVVGYLQQYGVRINFDKTTLTPTRNIVFMGLQITPTHIHVTKDKFQKLRNLLASIDPDVFYDWKILQRFAGHFNQTVKFSLFGSHILGPIYLAITNKADFQFTRSYITDLKYALNHVYDLRLHKKPKHVVPSIAVDATLTHGGIVNRQGEEIQLTFSAQRPVHVQELLIALVALLCFVPKGLISDSTFVVYNQLHVLPYALSAVGHYLLSRAKVTYVNTALNPADPVSRLLANQSLPRWHSVVHTSLQRPLYIPWSLLRSP</sequence>
<dbReference type="InterPro" id="IPR000201">
    <property type="entry name" value="DNApol_viral_N"/>
</dbReference>
<dbReference type="PROSITE" id="PS50878">
    <property type="entry name" value="RT_POL"/>
    <property type="match status" value="1"/>
</dbReference>
<dbReference type="GO" id="GO:0046872">
    <property type="term" value="F:metal ion binding"/>
    <property type="evidence" value="ECO:0007669"/>
    <property type="project" value="UniProtKB-KW"/>
</dbReference>
<evidence type="ECO:0000256" key="16">
    <source>
        <dbReference type="ARBA" id="ARBA00022932"/>
    </source>
</evidence>
<evidence type="ECO:0000256" key="1">
    <source>
        <dbReference type="ARBA" id="ARBA00000077"/>
    </source>
</evidence>
<dbReference type="PANTHER" id="PTHR33050:SF7">
    <property type="entry name" value="RIBONUCLEASE H"/>
    <property type="match status" value="1"/>
</dbReference>
<accession>A0A411NH30</accession>
<evidence type="ECO:0000256" key="11">
    <source>
        <dbReference type="ARBA" id="ARBA00022723"/>
    </source>
</evidence>
<evidence type="ECO:0000313" key="21">
    <source>
        <dbReference type="EMBL" id="QBF43995.1"/>
    </source>
</evidence>
<dbReference type="EC" id="2.7.7.7" evidence="4"/>
<feature type="compositionally biased region" description="Polar residues" evidence="19">
    <location>
        <begin position="238"/>
        <end position="257"/>
    </location>
</feature>
<keyword evidence="15" id="KW-0695">RNA-directed DNA polymerase</keyword>
<feature type="domain" description="Reverse transcriptase" evidence="20">
    <location>
        <begin position="396"/>
        <end position="585"/>
    </location>
</feature>
<keyword evidence="18" id="KW-0511">Multifunctional enzyme</keyword>